<dbReference type="EMBL" id="FWFR01000002">
    <property type="protein sequence ID" value="SLN58020.1"/>
    <property type="molecule type" value="Genomic_DNA"/>
</dbReference>
<gene>
    <name evidence="5" type="ORF">OCH7691_02561</name>
</gene>
<dbReference type="PANTHER" id="PTHR45737">
    <property type="entry name" value="VON WILLEBRAND FACTOR A DOMAIN-CONTAINING PROTEIN 5A"/>
    <property type="match status" value="1"/>
</dbReference>
<proteinExistence type="predicted"/>
<feature type="domain" description="VIT" evidence="4">
    <location>
        <begin position="44"/>
        <end position="172"/>
    </location>
</feature>
<dbReference type="PROSITE" id="PS51468">
    <property type="entry name" value="VIT"/>
    <property type="match status" value="1"/>
</dbReference>
<dbReference type="PROSITE" id="PS50234">
    <property type="entry name" value="VWFA"/>
    <property type="match status" value="1"/>
</dbReference>
<dbReference type="Pfam" id="PF13768">
    <property type="entry name" value="VWA_3"/>
    <property type="match status" value="1"/>
</dbReference>
<accession>A0A1Y5TDS4</accession>
<dbReference type="SUPFAM" id="SSF53300">
    <property type="entry name" value="vWA-like"/>
    <property type="match status" value="1"/>
</dbReference>
<evidence type="ECO:0000259" key="4">
    <source>
        <dbReference type="PROSITE" id="PS51468"/>
    </source>
</evidence>
<dbReference type="PANTHER" id="PTHR45737:SF6">
    <property type="entry name" value="VON WILLEBRAND FACTOR A DOMAIN-CONTAINING PROTEIN 5A"/>
    <property type="match status" value="1"/>
</dbReference>
<dbReference type="InParanoid" id="A0A1Y5TDS4"/>
<keyword evidence="2" id="KW-0732">Signal</keyword>
<dbReference type="SMART" id="SM00327">
    <property type="entry name" value="VWA"/>
    <property type="match status" value="1"/>
</dbReference>
<dbReference type="InterPro" id="IPR036465">
    <property type="entry name" value="vWFA_dom_sf"/>
</dbReference>
<evidence type="ECO:0000256" key="2">
    <source>
        <dbReference type="SAM" id="SignalP"/>
    </source>
</evidence>
<evidence type="ECO:0000313" key="5">
    <source>
        <dbReference type="EMBL" id="SLN58020.1"/>
    </source>
</evidence>
<name>A0A1Y5TDS4_9PROT</name>
<dbReference type="Proteomes" id="UP000193200">
    <property type="component" value="Unassembled WGS sequence"/>
</dbReference>
<protein>
    <submittedName>
        <fullName evidence="5">Vault protein inter-alpha-trypsin</fullName>
    </submittedName>
</protein>
<sequence>MLRQLSAAFVAVFTMSTAAVAAPAPGGGEQIPGLVAPGEVGSGTLLLQTNVEGRYLPAPTVATDARMVVRGDVVRATVVQQFANPGDRWVEGLYVFPLPDGAAVDRMRFQVGDRFVEGKVMERAAARQVYDDAKASGRKASLLEQERPNIFTVSVANIGPGEAVRVEIEYQEKARRDGGLYSLRFPMVVAPRYNPEPRPVASSDGGGLIDPVPDRDRITPPYARPEEGPANPVHITVSLDAGFPIGRLESPFHKVAIARPSDNAAEIALTETAAANRDFELVWSAGAGAAPEAALFVEKGEAADYFLLTVMPPDQVAESLPPRELVFILDVSGSMAGDSIRQAKAALKLAIDRLGSDDRFNLIVFSNDAFQLFPAARGVTAASRQAALRFIDRIEADGGTEMEDALRLALRDDDPGKGYLRQIVLLTDGAVGNEAELLRRIQGGLVQSRLFTVGIGSAPNSYFMRRAAETGRGSYTFIGSPDQVMERMSALFGKLERPALTDLRLDFGDGAGAVESYPATVPDLYYGEPVSVSIRLPEAKGILTLRGTAAGEAWVRRIDLATASPGAGMRPLWARARIAGIENSLLDGNDPERVRQEILDVALTHRLLSRYTSLVAVDVTPSRPDDAGLDSRKIPAQLPDGWEWDKVFGAERAMPASPPSQVPGFSPADRALLKKAGPAGSAAAPQVTAMAAEIALPQGATDAEWRILSGLAGFILFAIFFLLRRRLPATGRPA</sequence>
<feature type="signal peptide" evidence="2">
    <location>
        <begin position="1"/>
        <end position="21"/>
    </location>
</feature>
<dbReference type="InterPro" id="IPR022440">
    <property type="entry name" value="CHP03788"/>
</dbReference>
<dbReference type="Gene3D" id="3.40.50.410">
    <property type="entry name" value="von Willebrand factor, type A domain"/>
    <property type="match status" value="1"/>
</dbReference>
<feature type="chain" id="PRO_5011004411" evidence="2">
    <location>
        <begin position="22"/>
        <end position="734"/>
    </location>
</feature>
<evidence type="ECO:0000313" key="6">
    <source>
        <dbReference type="Proteomes" id="UP000193200"/>
    </source>
</evidence>
<keyword evidence="1" id="KW-1133">Transmembrane helix</keyword>
<dbReference type="NCBIfam" id="TIGR03788">
    <property type="entry name" value="marine_srt_targ"/>
    <property type="match status" value="1"/>
</dbReference>
<dbReference type="SMART" id="SM00609">
    <property type="entry name" value="VIT"/>
    <property type="match status" value="1"/>
</dbReference>
<evidence type="ECO:0000256" key="1">
    <source>
        <dbReference type="SAM" id="Phobius"/>
    </source>
</evidence>
<reference evidence="5 6" key="1">
    <citation type="submission" date="2017-03" db="EMBL/GenBank/DDBJ databases">
        <authorList>
            <person name="Afonso C.L."/>
            <person name="Miller P.J."/>
            <person name="Scott M.A."/>
            <person name="Spackman E."/>
            <person name="Goraichik I."/>
            <person name="Dimitrov K.M."/>
            <person name="Suarez D.L."/>
            <person name="Swayne D.E."/>
        </authorList>
    </citation>
    <scope>NUCLEOTIDE SEQUENCE [LARGE SCALE GENOMIC DNA]</scope>
    <source>
        <strain evidence="5 6">CECT 7691</strain>
    </source>
</reference>
<evidence type="ECO:0000259" key="3">
    <source>
        <dbReference type="PROSITE" id="PS50234"/>
    </source>
</evidence>
<organism evidence="5 6">
    <name type="scientific">Oceanibacterium hippocampi</name>
    <dbReference type="NCBI Taxonomy" id="745714"/>
    <lineage>
        <taxon>Bacteria</taxon>
        <taxon>Pseudomonadati</taxon>
        <taxon>Pseudomonadota</taxon>
        <taxon>Alphaproteobacteria</taxon>
        <taxon>Sneathiellales</taxon>
        <taxon>Sneathiellaceae</taxon>
        <taxon>Oceanibacterium</taxon>
    </lineage>
</organism>
<dbReference type="InterPro" id="IPR002035">
    <property type="entry name" value="VWF_A"/>
</dbReference>
<keyword evidence="1" id="KW-0472">Membrane</keyword>
<keyword evidence="1" id="KW-0812">Transmembrane</keyword>
<feature type="transmembrane region" description="Helical" evidence="1">
    <location>
        <begin position="705"/>
        <end position="723"/>
    </location>
</feature>
<keyword evidence="6" id="KW-1185">Reference proteome</keyword>
<dbReference type="AlphaFoldDB" id="A0A1Y5TDS4"/>
<dbReference type="Pfam" id="PF08487">
    <property type="entry name" value="VIT"/>
    <property type="match status" value="1"/>
</dbReference>
<feature type="domain" description="VWFA" evidence="3">
    <location>
        <begin position="324"/>
        <end position="495"/>
    </location>
</feature>
<dbReference type="InterPro" id="IPR013694">
    <property type="entry name" value="VIT"/>
</dbReference>
<dbReference type="RefSeq" id="WP_176245040.1">
    <property type="nucleotide sequence ID" value="NZ_FWFR01000002.1"/>
</dbReference>